<sequence length="422" mass="46780">MKAKNLLFSVILLGNLAVANTTVLAEESTETVATQTSSSSETGIENDTESTLQSATVSENTISTEEPTTETTEQTQTEDSTSAEAQNNPDNAEEITNQLTDGQTLTHTHQADLSEFENYTGYAFYARSSANSQQAFIDSIASTAQSLASANDLYASVMIAQAIVESGWGNSTLASAPNYNLFGIKGSYNGQSVTMPTSEYVNGQWITVNAAFRKYPSYKESLQDNVTVLKTTSFQPGVYYYSGAWKSNTNSYKDATAWLTGRYATAPNYGSTLNNVIETYNLTQYDTAPTSTSPMYRLYNRHTGEHLYTLNAGEKNYLPTVGWEYEGIAWQAPNSGQPVYRLYNPYSGDHHYTMAQSEINSLTKIGWRYEGLSFYSGGSKPIYRLFNPNEKTGTHHYTLSAKERDWLTPMGWRYEGIGFYGY</sequence>
<feature type="chain" id="PRO_5007453031" evidence="4">
    <location>
        <begin position="26"/>
        <end position="422"/>
    </location>
</feature>
<feature type="domain" description="Mannosyl-glycoprotein endo-beta-N-acetylglucosamidase-like" evidence="5">
    <location>
        <begin position="126"/>
        <end position="286"/>
    </location>
</feature>
<reference evidence="6 7" key="1">
    <citation type="submission" date="2016-01" db="EMBL/GenBank/DDBJ databases">
        <title>Molecular Mechanisms for transfer of large genomic segments between Enterococcus faecium strains.</title>
        <authorList>
            <person name="Garcia-Solache M.A."/>
            <person name="Lebreton F."/>
            <person name="Mclaughlin R.E."/>
            <person name="Whiteaker J.D."/>
            <person name="Gilmore M.S."/>
            <person name="Rice L.B."/>
        </authorList>
    </citation>
    <scope>NUCLEOTIDE SEQUENCE [LARGE SCALE GENOMIC DNA]</scope>
    <source>
        <strain evidence="6 7">D344RRF x C68</strain>
    </source>
</reference>
<dbReference type="Proteomes" id="UP000070452">
    <property type="component" value="Unassembled WGS sequence"/>
</dbReference>
<dbReference type="Gene3D" id="1.10.530.10">
    <property type="match status" value="1"/>
</dbReference>
<evidence type="ECO:0000313" key="6">
    <source>
        <dbReference type="EMBL" id="KWX17757.1"/>
    </source>
</evidence>
<gene>
    <name evidence="6" type="ORF">AWT83_04300</name>
</gene>
<feature type="compositionally biased region" description="Low complexity" evidence="3">
    <location>
        <begin position="58"/>
        <end position="84"/>
    </location>
</feature>
<dbReference type="PANTHER" id="PTHR33308:SF9">
    <property type="entry name" value="PEPTIDOGLYCAN HYDROLASE FLGJ"/>
    <property type="match status" value="1"/>
</dbReference>
<evidence type="ECO:0000259" key="5">
    <source>
        <dbReference type="SMART" id="SM00047"/>
    </source>
</evidence>
<feature type="region of interest" description="Disordered" evidence="3">
    <location>
        <begin position="25"/>
        <end position="89"/>
    </location>
</feature>
<feature type="signal peptide" evidence="4">
    <location>
        <begin position="1"/>
        <end position="25"/>
    </location>
</feature>
<keyword evidence="2" id="KW-0378">Hydrolase</keyword>
<organism evidence="6 7">
    <name type="scientific">Enterococcus faecium</name>
    <name type="common">Streptococcus faecium</name>
    <dbReference type="NCBI Taxonomy" id="1352"/>
    <lineage>
        <taxon>Bacteria</taxon>
        <taxon>Bacillati</taxon>
        <taxon>Bacillota</taxon>
        <taxon>Bacilli</taxon>
        <taxon>Lactobacillales</taxon>
        <taxon>Enterococcaceae</taxon>
        <taxon>Enterococcus</taxon>
    </lineage>
</organism>
<comment type="similarity">
    <text evidence="1">Belongs to the glycosyl hydrolase 73 family.</text>
</comment>
<dbReference type="Pfam" id="PF01832">
    <property type="entry name" value="Glucosaminidase"/>
    <property type="match status" value="1"/>
</dbReference>
<dbReference type="AlphaFoldDB" id="A0A132P659"/>
<evidence type="ECO:0000256" key="1">
    <source>
        <dbReference type="ARBA" id="ARBA00010266"/>
    </source>
</evidence>
<dbReference type="Pfam" id="PF18885">
    <property type="entry name" value="DUF5648"/>
    <property type="match status" value="1"/>
</dbReference>
<dbReference type="RefSeq" id="WP_002317462.1">
    <property type="nucleotide sequence ID" value="NZ_CP065767.1"/>
</dbReference>
<evidence type="ECO:0000256" key="3">
    <source>
        <dbReference type="SAM" id="MobiDB-lite"/>
    </source>
</evidence>
<dbReference type="SMART" id="SM00047">
    <property type="entry name" value="LYZ2"/>
    <property type="match status" value="1"/>
</dbReference>
<protein>
    <submittedName>
        <fullName evidence="6">Mannosyl-glycoprotein endo-beta-N-acetylglucosamidase</fullName>
    </submittedName>
</protein>
<dbReference type="InterPro" id="IPR051056">
    <property type="entry name" value="Glycosyl_Hydrolase_73"/>
</dbReference>
<evidence type="ECO:0000256" key="2">
    <source>
        <dbReference type="ARBA" id="ARBA00022801"/>
    </source>
</evidence>
<dbReference type="PANTHER" id="PTHR33308">
    <property type="entry name" value="PEPTIDOGLYCAN HYDROLASE FLGJ"/>
    <property type="match status" value="1"/>
</dbReference>
<proteinExistence type="inferred from homology"/>
<evidence type="ECO:0000256" key="4">
    <source>
        <dbReference type="SAM" id="SignalP"/>
    </source>
</evidence>
<dbReference type="Gene3D" id="4.10.80.30">
    <property type="entry name" value="DNA polymerase, domain 6"/>
    <property type="match status" value="1"/>
</dbReference>
<keyword evidence="4" id="KW-0732">Signal</keyword>
<evidence type="ECO:0000313" key="7">
    <source>
        <dbReference type="Proteomes" id="UP000070452"/>
    </source>
</evidence>
<comment type="caution">
    <text evidence="6">The sequence shown here is derived from an EMBL/GenBank/DDBJ whole genome shotgun (WGS) entry which is preliminary data.</text>
</comment>
<feature type="compositionally biased region" description="Polar residues" evidence="3">
    <location>
        <begin position="30"/>
        <end position="57"/>
    </location>
</feature>
<dbReference type="GO" id="GO:0004040">
    <property type="term" value="F:amidase activity"/>
    <property type="evidence" value="ECO:0007669"/>
    <property type="project" value="InterPro"/>
</dbReference>
<accession>A0A132P659</accession>
<name>A0A132P659_ENTFC</name>
<dbReference type="InterPro" id="IPR043708">
    <property type="entry name" value="DUF5648"/>
</dbReference>
<dbReference type="EMBL" id="LRHK01000001">
    <property type="protein sequence ID" value="KWX17757.1"/>
    <property type="molecule type" value="Genomic_DNA"/>
</dbReference>
<dbReference type="InterPro" id="IPR002901">
    <property type="entry name" value="MGlyc_endo_b_GlcNAc-like_dom"/>
</dbReference>